<feature type="chain" id="PRO_5041451568" evidence="1">
    <location>
        <begin position="25"/>
        <end position="520"/>
    </location>
</feature>
<protein>
    <submittedName>
        <fullName evidence="4">Serine hydrolase</fullName>
    </submittedName>
</protein>
<feature type="signal peptide" evidence="1">
    <location>
        <begin position="1"/>
        <end position="24"/>
    </location>
</feature>
<keyword evidence="5" id="KW-1185">Reference proteome</keyword>
<evidence type="ECO:0000313" key="4">
    <source>
        <dbReference type="EMBL" id="MCI0125964.1"/>
    </source>
</evidence>
<dbReference type="Gene3D" id="2.40.128.600">
    <property type="match status" value="1"/>
</dbReference>
<evidence type="ECO:0000256" key="1">
    <source>
        <dbReference type="SAM" id="SignalP"/>
    </source>
</evidence>
<name>A0AA41QLF5_9HYPH</name>
<keyword evidence="1" id="KW-0732">Signal</keyword>
<reference evidence="4" key="1">
    <citation type="submission" date="2022-03" db="EMBL/GenBank/DDBJ databases">
        <title>The complete genome sequence of a Methyloterrigena soli.</title>
        <authorList>
            <person name="Zi Z."/>
        </authorList>
    </citation>
    <scope>NUCLEOTIDE SEQUENCE</scope>
    <source>
        <strain evidence="4">M48</strain>
    </source>
</reference>
<feature type="domain" description="Peptidase S12 Pab87-related C-terminal" evidence="3">
    <location>
        <begin position="421"/>
        <end position="480"/>
    </location>
</feature>
<comment type="caution">
    <text evidence="4">The sequence shown here is derived from an EMBL/GenBank/DDBJ whole genome shotgun (WGS) entry which is preliminary data.</text>
</comment>
<dbReference type="Proteomes" id="UP001156140">
    <property type="component" value="Unassembled WGS sequence"/>
</dbReference>
<sequence length="520" mass="56021">MDRVCFRGLGGIGLAMLLAAPVLAQETQDSRVDAAIAQLDGQIRALMEETHVPGLAIAVVKNGETVFERGYGVRNLETGEPVTPETVFQLASMSKPIGASVIASVIADGKVGWDTKVREIFPWFTLSDPWVSANVTIGDLYSHRTGLPDHAGDDLEQFDYSQREVFDALRYLPLGAFRASYAYTNYGMTLAAEAVATIAGEDWADLSRDRLYIPLGMTSTSSRFDDFRKQPNHAVGHVWEEGQYVVGPERTKAGLSHWSSAYNTDRTSPAAGVSSSAVDLARWMAFMLADGRTEKLSIPAAALTPMVTPKSMISEAPDLRATGGYYGYGMFLSSPVSGHVVWSHGGAFSWGSATAMTLIPDANVGIVVLVNATPNGVADAITAQFTDIVLAGNPTRDWWTIYKAGLAPVLEPQGRLAKLQPPDPARPAQSPSAYAGRYENAYFGDLEIAPGEGDALLLKFGPDGQVQFTARHWDADTFVFEPFNDAQLLGSLSAVDFSGDRVTIEAYDDNGLGTFVRKSD</sequence>
<dbReference type="Pfam" id="PF00144">
    <property type="entry name" value="Beta-lactamase"/>
    <property type="match status" value="1"/>
</dbReference>
<evidence type="ECO:0000313" key="5">
    <source>
        <dbReference type="Proteomes" id="UP001156140"/>
    </source>
</evidence>
<dbReference type="InterPro" id="IPR021860">
    <property type="entry name" value="Peptidase_S12_Pab87-rel_C"/>
</dbReference>
<dbReference type="EMBL" id="JALAZD010000001">
    <property type="protein sequence ID" value="MCI0125964.1"/>
    <property type="molecule type" value="Genomic_DNA"/>
</dbReference>
<feature type="domain" description="Beta-lactamase-related" evidence="2">
    <location>
        <begin position="40"/>
        <end position="384"/>
    </location>
</feature>
<dbReference type="PANTHER" id="PTHR46825">
    <property type="entry name" value="D-ALANYL-D-ALANINE-CARBOXYPEPTIDASE/ENDOPEPTIDASE AMPH"/>
    <property type="match status" value="1"/>
</dbReference>
<dbReference type="SUPFAM" id="SSF56601">
    <property type="entry name" value="beta-lactamase/transpeptidase-like"/>
    <property type="match status" value="1"/>
</dbReference>
<dbReference type="PANTHER" id="PTHR46825:SF15">
    <property type="entry name" value="BETA-LACTAMASE-RELATED DOMAIN-CONTAINING PROTEIN"/>
    <property type="match status" value="1"/>
</dbReference>
<dbReference type="GO" id="GO:0016787">
    <property type="term" value="F:hydrolase activity"/>
    <property type="evidence" value="ECO:0007669"/>
    <property type="project" value="UniProtKB-KW"/>
</dbReference>
<accession>A0AA41QLF5</accession>
<evidence type="ECO:0000259" key="2">
    <source>
        <dbReference type="Pfam" id="PF00144"/>
    </source>
</evidence>
<dbReference type="Pfam" id="PF11954">
    <property type="entry name" value="DUF3471"/>
    <property type="match status" value="1"/>
</dbReference>
<proteinExistence type="predicted"/>
<organism evidence="4 5">
    <name type="scientific">Paradevosia shaoguanensis</name>
    <dbReference type="NCBI Taxonomy" id="1335043"/>
    <lineage>
        <taxon>Bacteria</taxon>
        <taxon>Pseudomonadati</taxon>
        <taxon>Pseudomonadota</taxon>
        <taxon>Alphaproteobacteria</taxon>
        <taxon>Hyphomicrobiales</taxon>
        <taxon>Devosiaceae</taxon>
        <taxon>Paradevosia</taxon>
    </lineage>
</organism>
<gene>
    <name evidence="4" type="ORF">ML536_03900</name>
</gene>
<dbReference type="InterPro" id="IPR001466">
    <property type="entry name" value="Beta-lactam-related"/>
</dbReference>
<dbReference type="InterPro" id="IPR050491">
    <property type="entry name" value="AmpC-like"/>
</dbReference>
<keyword evidence="4" id="KW-0378">Hydrolase</keyword>
<evidence type="ECO:0000259" key="3">
    <source>
        <dbReference type="Pfam" id="PF11954"/>
    </source>
</evidence>
<dbReference type="AlphaFoldDB" id="A0AA41QLF5"/>
<dbReference type="InterPro" id="IPR012338">
    <property type="entry name" value="Beta-lactam/transpept-like"/>
</dbReference>
<dbReference type="RefSeq" id="WP_281735032.1">
    <property type="nucleotide sequence ID" value="NZ_JAKETQ010000001.1"/>
</dbReference>
<dbReference type="Gene3D" id="3.40.710.10">
    <property type="entry name" value="DD-peptidase/beta-lactamase superfamily"/>
    <property type="match status" value="1"/>
</dbReference>